<evidence type="ECO:0000313" key="6">
    <source>
        <dbReference type="EMBL" id="KJB69307.1"/>
    </source>
</evidence>
<gene>
    <name evidence="6" type="ORF">B456_011G015400</name>
</gene>
<dbReference type="GO" id="GO:0005516">
    <property type="term" value="F:calmodulin binding"/>
    <property type="evidence" value="ECO:0007669"/>
    <property type="project" value="UniProtKB-KW"/>
</dbReference>
<feature type="region of interest" description="Disordered" evidence="5">
    <location>
        <begin position="40"/>
        <end position="62"/>
    </location>
</feature>
<dbReference type="SUPFAM" id="SSF52540">
    <property type="entry name" value="P-loop containing nucleoside triphosphate hydrolases"/>
    <property type="match status" value="2"/>
</dbReference>
<evidence type="ECO:0000256" key="3">
    <source>
        <dbReference type="ARBA" id="ARBA00022737"/>
    </source>
</evidence>
<dbReference type="Pfam" id="PF00612">
    <property type="entry name" value="IQ"/>
    <property type="match status" value="6"/>
</dbReference>
<comment type="subcellular location">
    <subcellularLocation>
        <location evidence="1">Cytoplasm</location>
    </subcellularLocation>
</comment>
<protein>
    <recommendedName>
        <fullName evidence="8">Calponin-homology (CH) domain-containing protein</fullName>
    </recommendedName>
</protein>
<dbReference type="SMART" id="SM00015">
    <property type="entry name" value="IQ"/>
    <property type="match status" value="5"/>
</dbReference>
<dbReference type="GO" id="GO:0000278">
    <property type="term" value="P:mitotic cell cycle"/>
    <property type="evidence" value="ECO:0007669"/>
    <property type="project" value="TreeGrafter"/>
</dbReference>
<dbReference type="AlphaFoldDB" id="A0A0D2RFE1"/>
<dbReference type="PROSITE" id="PS50096">
    <property type="entry name" value="IQ"/>
    <property type="match status" value="4"/>
</dbReference>
<feature type="compositionally biased region" description="Low complexity" evidence="5">
    <location>
        <begin position="43"/>
        <end position="62"/>
    </location>
</feature>
<dbReference type="InterPro" id="IPR000048">
    <property type="entry name" value="IQ_motif_EF-hand-BS"/>
</dbReference>
<dbReference type="GO" id="GO:0000922">
    <property type="term" value="C:spindle pole"/>
    <property type="evidence" value="ECO:0007669"/>
    <property type="project" value="TreeGrafter"/>
</dbReference>
<dbReference type="EMBL" id="CM001750">
    <property type="protein sequence ID" value="KJB69307.1"/>
    <property type="molecule type" value="Genomic_DNA"/>
</dbReference>
<accession>A0A0D2RFE1</accession>
<name>A0A0D2RFE1_GOSRA</name>
<dbReference type="GO" id="GO:0051295">
    <property type="term" value="P:establishment of meiotic spindle localization"/>
    <property type="evidence" value="ECO:0007669"/>
    <property type="project" value="TreeGrafter"/>
</dbReference>
<dbReference type="PANTHER" id="PTHR22706:SF1">
    <property type="entry name" value="ASSEMBLY FACTOR FOR SPINDLE MICROTUBULES"/>
    <property type="match status" value="1"/>
</dbReference>
<organism evidence="6 7">
    <name type="scientific">Gossypium raimondii</name>
    <name type="common">Peruvian cotton</name>
    <name type="synonym">Gossypium klotzschianum subsp. raimondii</name>
    <dbReference type="NCBI Taxonomy" id="29730"/>
    <lineage>
        <taxon>Eukaryota</taxon>
        <taxon>Viridiplantae</taxon>
        <taxon>Streptophyta</taxon>
        <taxon>Embryophyta</taxon>
        <taxon>Tracheophyta</taxon>
        <taxon>Spermatophyta</taxon>
        <taxon>Magnoliopsida</taxon>
        <taxon>eudicotyledons</taxon>
        <taxon>Gunneridae</taxon>
        <taxon>Pentapetalae</taxon>
        <taxon>rosids</taxon>
        <taxon>malvids</taxon>
        <taxon>Malvales</taxon>
        <taxon>Malvaceae</taxon>
        <taxon>Malvoideae</taxon>
        <taxon>Gossypium</taxon>
    </lineage>
</organism>
<proteinExistence type="predicted"/>
<keyword evidence="7" id="KW-1185">Reference proteome</keyword>
<sequence length="693" mass="78795">MEEEERFPPLSSSFVLKDISNFKTPKRIPKNPQFFTACNETPRSSSSFRYRSQPSLVPSSSRSKAKAKLKAFQLERSQSACKEQLKKDRSLKSLAKSLTAWLNFLFQNPELCGCDLSINGCNESNVVRVDSAWRSPKRMRELWWRGEESENVVADVSSLKYSSLRSSLKEVCSFDELKQRMQVYLSLVSCKEVFNVMTQAAKNIDGGRLKMKANCPIVTDVGVKEKATKILMSYNPIWLRIGLYIIFGGDSLISPEGDFSSVKDISFLKMIIEKQFFSHTGLAKAYAYNKKVEGLYRPGYYENLGNIILKRTLLLVLILDRAKSQTSLPLNYGIDGVDGGSPLLFTVSSGIKSSRQVLHNFLSSDVMQGEGDLLAHLVIVGYKVSHQQDSHETRDEKSIMSTTDYTDAVHNFVLSQKLTAILGKFPEVMLLELRTKSAIIIQSHARGWIAKRETYRQKHCIVVIQRQSRGWLVRKDVLLRRDAVIKIQRAIRSLICQKAFHLQKLAAIDIQMGQIARSRLLGATSAQAAGGGACNCNMSGGFVRRFELTLVIISVLKLQRWWRGVLLLKSTARSVIIIQTHARGWIARQKAYRKRTCIVVVQSYWKGYVARKESREQLLNLRLRMQKSAMNVDDSRRLINRLLSALSELLSMKSIRGILHNCETLGEHAMFYISHTFFVFSCLRKIDPCFIYY</sequence>
<dbReference type="GO" id="GO:0005737">
    <property type="term" value="C:cytoplasm"/>
    <property type="evidence" value="ECO:0007669"/>
    <property type="project" value="UniProtKB-SubCell"/>
</dbReference>
<evidence type="ECO:0000256" key="1">
    <source>
        <dbReference type="ARBA" id="ARBA00004496"/>
    </source>
</evidence>
<evidence type="ECO:0000256" key="5">
    <source>
        <dbReference type="SAM" id="MobiDB-lite"/>
    </source>
</evidence>
<keyword evidence="3" id="KW-0677">Repeat</keyword>
<dbReference type="Gene3D" id="1.20.5.190">
    <property type="match status" value="2"/>
</dbReference>
<evidence type="ECO:0000313" key="7">
    <source>
        <dbReference type="Proteomes" id="UP000032304"/>
    </source>
</evidence>
<dbReference type="InterPro" id="IPR051185">
    <property type="entry name" value="ASPM"/>
</dbReference>
<keyword evidence="2" id="KW-0963">Cytoplasm</keyword>
<reference evidence="6 7" key="1">
    <citation type="journal article" date="2012" name="Nature">
        <title>Repeated polyploidization of Gossypium genomes and the evolution of spinnable cotton fibres.</title>
        <authorList>
            <person name="Paterson A.H."/>
            <person name="Wendel J.F."/>
            <person name="Gundlach H."/>
            <person name="Guo H."/>
            <person name="Jenkins J."/>
            <person name="Jin D."/>
            <person name="Llewellyn D."/>
            <person name="Showmaker K.C."/>
            <person name="Shu S."/>
            <person name="Udall J."/>
            <person name="Yoo M.J."/>
            <person name="Byers R."/>
            <person name="Chen W."/>
            <person name="Doron-Faigenboim A."/>
            <person name="Duke M.V."/>
            <person name="Gong L."/>
            <person name="Grimwood J."/>
            <person name="Grover C."/>
            <person name="Grupp K."/>
            <person name="Hu G."/>
            <person name="Lee T.H."/>
            <person name="Li J."/>
            <person name="Lin L."/>
            <person name="Liu T."/>
            <person name="Marler B.S."/>
            <person name="Page J.T."/>
            <person name="Roberts A.W."/>
            <person name="Romanel E."/>
            <person name="Sanders W.S."/>
            <person name="Szadkowski E."/>
            <person name="Tan X."/>
            <person name="Tang H."/>
            <person name="Xu C."/>
            <person name="Wang J."/>
            <person name="Wang Z."/>
            <person name="Zhang D."/>
            <person name="Zhang L."/>
            <person name="Ashrafi H."/>
            <person name="Bedon F."/>
            <person name="Bowers J.E."/>
            <person name="Brubaker C.L."/>
            <person name="Chee P.W."/>
            <person name="Das S."/>
            <person name="Gingle A.R."/>
            <person name="Haigler C.H."/>
            <person name="Harker D."/>
            <person name="Hoffmann L.V."/>
            <person name="Hovav R."/>
            <person name="Jones D.C."/>
            <person name="Lemke C."/>
            <person name="Mansoor S."/>
            <person name="ur Rahman M."/>
            <person name="Rainville L.N."/>
            <person name="Rambani A."/>
            <person name="Reddy U.K."/>
            <person name="Rong J.K."/>
            <person name="Saranga Y."/>
            <person name="Scheffler B.E."/>
            <person name="Scheffler J.A."/>
            <person name="Stelly D.M."/>
            <person name="Triplett B.A."/>
            <person name="Van Deynze A."/>
            <person name="Vaslin M.F."/>
            <person name="Waghmare V.N."/>
            <person name="Walford S.A."/>
            <person name="Wright R.J."/>
            <person name="Zaki E.A."/>
            <person name="Zhang T."/>
            <person name="Dennis E.S."/>
            <person name="Mayer K.F."/>
            <person name="Peterson D.G."/>
            <person name="Rokhsar D.S."/>
            <person name="Wang X."/>
            <person name="Schmutz J."/>
        </authorList>
    </citation>
    <scope>NUCLEOTIDE SEQUENCE [LARGE SCALE GENOMIC DNA]</scope>
</reference>
<evidence type="ECO:0008006" key="8">
    <source>
        <dbReference type="Google" id="ProtNLM"/>
    </source>
</evidence>
<dbReference type="Gramene" id="KJB69307">
    <property type="protein sequence ID" value="KJB69307"/>
    <property type="gene ID" value="B456_011G015400"/>
</dbReference>
<evidence type="ECO:0000256" key="4">
    <source>
        <dbReference type="ARBA" id="ARBA00022860"/>
    </source>
</evidence>
<dbReference type="InterPro" id="IPR027417">
    <property type="entry name" value="P-loop_NTPase"/>
</dbReference>
<keyword evidence="4" id="KW-0112">Calmodulin-binding</keyword>
<dbReference type="Proteomes" id="UP000032304">
    <property type="component" value="Chromosome 11"/>
</dbReference>
<dbReference type="PANTHER" id="PTHR22706">
    <property type="entry name" value="ASSEMBLY FACTOR FOR SPINDLE MICROTUBULES"/>
    <property type="match status" value="1"/>
</dbReference>
<dbReference type="GO" id="GO:0007051">
    <property type="term" value="P:spindle organization"/>
    <property type="evidence" value="ECO:0007669"/>
    <property type="project" value="TreeGrafter"/>
</dbReference>
<evidence type="ECO:0000256" key="2">
    <source>
        <dbReference type="ARBA" id="ARBA00022490"/>
    </source>
</evidence>